<evidence type="ECO:0000313" key="7">
    <source>
        <dbReference type="Proteomes" id="UP000541810"/>
    </source>
</evidence>
<keyword evidence="2" id="KW-0479">Metal-binding</keyword>
<gene>
    <name evidence="6" type="ORF">HNQ40_003624</name>
</gene>
<sequence length="600" mass="68171">MNKNRPNVLVIVTDDQGYGDFSCSGNPWLKTPELDRFHDDAVRLQQFHTDPMCAPSRAALMTGCYSARAGVWSTLTGRYFLNRDMPTMADHFRAGGYRTGMFGKWHLGDSRRYLPHDRGFDEALYHGGGVIGEMPDRWDNDYFNAVFWRNGVPERFEDTYCTDVWCHEASEFIRRSVADEQPFFCYLPLNAPHSPYDVHADYAKPYLDQGVPHDRAHFFGMIANIDENVGKLRQHLEDLGIADDTIIVYTGDNGTACGATVDHEGFVAEGYNAGLRGKKCWSTDGGHRNLCMIRWANGGWSGGRDVDQLTAHFDLVPTLIEQCDLAGEASAPSRFDGHDLSQALQGEHDEQLDERAIVVHNQQRDNPEKYKDFAVMTRDWRLCQTTDWGPGRRELTRADHDVEQRQDVSEQHPEVVAQLMGVYEAWWEELDAGFDQVWPFYLSQDDDSVMMTAHAWHGVDRPPGIYDQNHCRLGVPQNGYWLIEVADAGRYTFEFRRWPREVDAPMTAGLPARIGVPHVSDRPEGASLSFKRAKLAIHDVDVDQQGDSVALVDQAITPDLCHVTLVADLSPGRYRVQAWLIDENKIDRGAYYCYVNQIRD</sequence>
<dbReference type="PANTHER" id="PTHR42693">
    <property type="entry name" value="ARYLSULFATASE FAMILY MEMBER"/>
    <property type="match status" value="1"/>
</dbReference>
<keyword evidence="7" id="KW-1185">Reference proteome</keyword>
<dbReference type="InterPro" id="IPR024607">
    <property type="entry name" value="Sulfatase_CS"/>
</dbReference>
<evidence type="ECO:0000259" key="5">
    <source>
        <dbReference type="Pfam" id="PF00884"/>
    </source>
</evidence>
<dbReference type="PANTHER" id="PTHR42693:SF53">
    <property type="entry name" value="ENDO-4-O-SULFATASE"/>
    <property type="match status" value="1"/>
</dbReference>
<evidence type="ECO:0000256" key="3">
    <source>
        <dbReference type="ARBA" id="ARBA00022801"/>
    </source>
</evidence>
<dbReference type="RefSeq" id="WP_184679330.1">
    <property type="nucleotide sequence ID" value="NZ_JACHGY010000002.1"/>
</dbReference>
<dbReference type="AlphaFoldDB" id="A0A7X0H9L2"/>
<dbReference type="Gene3D" id="3.30.1120.10">
    <property type="match status" value="1"/>
</dbReference>
<dbReference type="CDD" id="cd16146">
    <property type="entry name" value="ARS_like"/>
    <property type="match status" value="1"/>
</dbReference>
<comment type="caution">
    <text evidence="6">The sequence shown here is derived from an EMBL/GenBank/DDBJ whole genome shotgun (WGS) entry which is preliminary data.</text>
</comment>
<dbReference type="InterPro" id="IPR000917">
    <property type="entry name" value="Sulfatase_N"/>
</dbReference>
<name>A0A7X0H9L2_9BACT</name>
<keyword evidence="3" id="KW-0378">Hydrolase</keyword>
<dbReference type="Proteomes" id="UP000541810">
    <property type="component" value="Unassembled WGS sequence"/>
</dbReference>
<accession>A0A7X0H9L2</accession>
<feature type="domain" description="Sulfatase N-terminal" evidence="5">
    <location>
        <begin position="6"/>
        <end position="322"/>
    </location>
</feature>
<dbReference type="Gene3D" id="3.40.720.10">
    <property type="entry name" value="Alkaline Phosphatase, subunit A"/>
    <property type="match status" value="1"/>
</dbReference>
<organism evidence="6 7">
    <name type="scientific">Algisphaera agarilytica</name>
    <dbReference type="NCBI Taxonomy" id="1385975"/>
    <lineage>
        <taxon>Bacteria</taxon>
        <taxon>Pseudomonadati</taxon>
        <taxon>Planctomycetota</taxon>
        <taxon>Phycisphaerae</taxon>
        <taxon>Phycisphaerales</taxon>
        <taxon>Phycisphaeraceae</taxon>
        <taxon>Algisphaera</taxon>
    </lineage>
</organism>
<keyword evidence="4" id="KW-0106">Calcium</keyword>
<dbReference type="InterPro" id="IPR017850">
    <property type="entry name" value="Alkaline_phosphatase_core_sf"/>
</dbReference>
<reference evidence="6 7" key="1">
    <citation type="submission" date="2020-08" db="EMBL/GenBank/DDBJ databases">
        <title>Genomic Encyclopedia of Type Strains, Phase IV (KMG-IV): sequencing the most valuable type-strain genomes for metagenomic binning, comparative biology and taxonomic classification.</title>
        <authorList>
            <person name="Goeker M."/>
        </authorList>
    </citation>
    <scope>NUCLEOTIDE SEQUENCE [LARGE SCALE GENOMIC DNA]</scope>
    <source>
        <strain evidence="6 7">DSM 103725</strain>
    </source>
</reference>
<evidence type="ECO:0000256" key="1">
    <source>
        <dbReference type="ARBA" id="ARBA00008779"/>
    </source>
</evidence>
<dbReference type="SUPFAM" id="SSF53649">
    <property type="entry name" value="Alkaline phosphatase-like"/>
    <property type="match status" value="1"/>
</dbReference>
<evidence type="ECO:0000256" key="2">
    <source>
        <dbReference type="ARBA" id="ARBA00022723"/>
    </source>
</evidence>
<dbReference type="Pfam" id="PF00884">
    <property type="entry name" value="Sulfatase"/>
    <property type="match status" value="1"/>
</dbReference>
<comment type="similarity">
    <text evidence="1">Belongs to the sulfatase family.</text>
</comment>
<dbReference type="PROSITE" id="PS00523">
    <property type="entry name" value="SULFATASE_1"/>
    <property type="match status" value="1"/>
</dbReference>
<evidence type="ECO:0000313" key="6">
    <source>
        <dbReference type="EMBL" id="MBB6431741.1"/>
    </source>
</evidence>
<dbReference type="GO" id="GO:0004065">
    <property type="term" value="F:arylsulfatase activity"/>
    <property type="evidence" value="ECO:0007669"/>
    <property type="project" value="TreeGrafter"/>
</dbReference>
<evidence type="ECO:0000256" key="4">
    <source>
        <dbReference type="ARBA" id="ARBA00022837"/>
    </source>
</evidence>
<proteinExistence type="inferred from homology"/>
<dbReference type="EMBL" id="JACHGY010000002">
    <property type="protein sequence ID" value="MBB6431741.1"/>
    <property type="molecule type" value="Genomic_DNA"/>
</dbReference>
<dbReference type="GO" id="GO:0046872">
    <property type="term" value="F:metal ion binding"/>
    <property type="evidence" value="ECO:0007669"/>
    <property type="project" value="UniProtKB-KW"/>
</dbReference>
<protein>
    <submittedName>
        <fullName evidence="6">Arylsulfatase A-like enzyme</fullName>
    </submittedName>
</protein>
<dbReference type="InterPro" id="IPR050738">
    <property type="entry name" value="Sulfatase"/>
</dbReference>